<dbReference type="STRING" id="1499967.U27_02709"/>
<dbReference type="NCBIfam" id="NF001503">
    <property type="entry name" value="PRK00349.1"/>
    <property type="match status" value="1"/>
</dbReference>
<dbReference type="Pfam" id="PF00005">
    <property type="entry name" value="ABC_tran"/>
    <property type="match status" value="1"/>
</dbReference>
<evidence type="ECO:0000256" key="13">
    <source>
        <dbReference type="ARBA" id="ARBA00023204"/>
    </source>
</evidence>
<evidence type="ECO:0000256" key="10">
    <source>
        <dbReference type="ARBA" id="ARBA00022840"/>
    </source>
</evidence>
<evidence type="ECO:0000256" key="3">
    <source>
        <dbReference type="ARBA" id="ARBA00022723"/>
    </source>
</evidence>
<evidence type="ECO:0000256" key="16">
    <source>
        <dbReference type="ARBA" id="ARBA00042156"/>
    </source>
</evidence>
<evidence type="ECO:0000259" key="17">
    <source>
        <dbReference type="PROSITE" id="PS50893"/>
    </source>
</evidence>
<proteinExistence type="inferred from homology"/>
<evidence type="ECO:0000256" key="6">
    <source>
        <dbReference type="ARBA" id="ARBA00022763"/>
    </source>
</evidence>
<keyword evidence="2" id="KW-0963">Cytoplasm</keyword>
<keyword evidence="7" id="KW-0228">DNA excision</keyword>
<dbReference type="NCBIfam" id="TIGR00630">
    <property type="entry name" value="uvra"/>
    <property type="match status" value="1"/>
</dbReference>
<sequence>MKITQKFSDLRCVVNEEQIPETTICMMQAIQIRGAKVHNLRNIDVDIPHNQLVVITGVSGSGKSSLAFDTLYAEGQRRYVESLSAYARQFLERMDKPDVESIQGICPAIAIEQKNQVRNARSTIGTTTEIYDYLRLLFARVGKTYCRQCGRLVQKDSIESILERISCLPEGTKFLIAFPLAGKYALEHQEWHISDHGAELERLKDLLIRKGFLRVLLEEEIVSLEEEHFHFTDEKQVYVIVDRLAFKAELRQRIADALETAYQEGDGQLAIWTIEPTLLHSAAEQPARASRLHKFSRKFECLQCGIEYIEPEPQLFSFNNPYGACPECHGFGDKMSWDLNLIIPNWKKSIREGAILPWNTPKSQGIVQQLARIAPHYGFTLDTPIEQLSHEQLALIIEGNAEFIGLFPFFNYLEEKKYKMHVRVFLSKFRGYTPCPVCHGSRLNTMANLVRVGGRTIHDIACMTIAEAVVFFGTLELTDFERNIVKKVLEEIQARLQYLLDVGLDYLTINRLSRTLSGGEAQRIHLATSLGTSLVSSLYVLDEPSIGLHPRDNAKLIHILKALRDKGNTIVVVEHDAEMIRKSDYVIDLGPQAGEHGGNVVFSGTTHALLEQIPLSSDGRHSLTRQYLMGEKSVPLPESRRMSSDKWLELYGASEHNLKQIDVRIPLGVFVCVTGVSGSGKSTLVEDVLYKALKDERREGQGYSRLLGKEHLLDVVMVDQSPIGRTPRSNPATYLKVFDDIRKLFASMRVARERGYTAGTFSFNVAGGRCEVCEGNGQIEVEMQFLADLYLTCEACQGTRYKPAVLDVKYRNHTIHDVLNLTVDEALRFFIDQRAIAKKLKVLQDVGLGYLRLGQPATTLSGGEAQRVKLAAHLTDTRKKHVLYLFDEPTTGLHFDDIAKLLTCFIQLLERDNSLLVIEHNLDVIKCADYIIDLGPEGGDKGGEVIACGTPETIIRNARSYTGRYLKTCLPPASTL</sequence>
<dbReference type="InterPro" id="IPR027417">
    <property type="entry name" value="P-loop_NTPase"/>
</dbReference>
<keyword evidence="12" id="KW-0238">DNA-binding</keyword>
<dbReference type="GO" id="GO:0005524">
    <property type="term" value="F:ATP binding"/>
    <property type="evidence" value="ECO:0007669"/>
    <property type="project" value="UniProtKB-KW"/>
</dbReference>
<organism evidence="18">
    <name type="scientific">Vecturithrix granuli</name>
    <dbReference type="NCBI Taxonomy" id="1499967"/>
    <lineage>
        <taxon>Bacteria</taxon>
        <taxon>Candidatus Moduliflexota</taxon>
        <taxon>Candidatus Vecturitrichia</taxon>
        <taxon>Candidatus Vecturitrichales</taxon>
        <taxon>Candidatus Vecturitrichaceae</taxon>
        <taxon>Candidatus Vecturithrix</taxon>
    </lineage>
</organism>
<evidence type="ECO:0000256" key="11">
    <source>
        <dbReference type="ARBA" id="ARBA00022881"/>
    </source>
</evidence>
<keyword evidence="6" id="KW-0227">DNA damage</keyword>
<dbReference type="PROSITE" id="PS50893">
    <property type="entry name" value="ABC_TRANSPORTER_2"/>
    <property type="match status" value="1"/>
</dbReference>
<dbReference type="SUPFAM" id="SSF52540">
    <property type="entry name" value="P-loop containing nucleoside triphosphate hydrolases"/>
    <property type="match status" value="2"/>
</dbReference>
<dbReference type="AlphaFoldDB" id="A0A081BTU5"/>
<dbReference type="Gene3D" id="3.30.190.20">
    <property type="match status" value="1"/>
</dbReference>
<dbReference type="EMBL" id="DF820464">
    <property type="protein sequence ID" value="GAK55750.1"/>
    <property type="molecule type" value="Genomic_DNA"/>
</dbReference>
<keyword evidence="9" id="KW-0862">Zinc</keyword>
<comment type="subcellular location">
    <subcellularLocation>
        <location evidence="1">Cytoplasm</location>
    </subcellularLocation>
</comment>
<dbReference type="InterPro" id="IPR041102">
    <property type="entry name" value="UvrA_inter"/>
</dbReference>
<evidence type="ECO:0000313" key="18">
    <source>
        <dbReference type="EMBL" id="GAK55750.1"/>
    </source>
</evidence>
<dbReference type="eggNOG" id="COG0178">
    <property type="taxonomic scope" value="Bacteria"/>
</dbReference>
<dbReference type="CDD" id="cd03271">
    <property type="entry name" value="ABC_UvrA_II"/>
    <property type="match status" value="1"/>
</dbReference>
<gene>
    <name evidence="18" type="ORF">U27_02709</name>
</gene>
<dbReference type="Pfam" id="PF17760">
    <property type="entry name" value="UvrA_inter"/>
    <property type="match status" value="1"/>
</dbReference>
<dbReference type="PANTHER" id="PTHR43152:SF3">
    <property type="entry name" value="UVRABC SYSTEM PROTEIN A"/>
    <property type="match status" value="1"/>
</dbReference>
<accession>A0A081BTU5</accession>
<dbReference type="GO" id="GO:0004518">
    <property type="term" value="F:nuclease activity"/>
    <property type="evidence" value="ECO:0007669"/>
    <property type="project" value="UniProtKB-KW"/>
</dbReference>
<dbReference type="InterPro" id="IPR003439">
    <property type="entry name" value="ABC_transporter-like_ATP-bd"/>
</dbReference>
<dbReference type="PANTHER" id="PTHR43152">
    <property type="entry name" value="UVRABC SYSTEM PROTEIN A"/>
    <property type="match status" value="1"/>
</dbReference>
<evidence type="ECO:0000256" key="7">
    <source>
        <dbReference type="ARBA" id="ARBA00022769"/>
    </source>
</evidence>
<keyword evidence="13" id="KW-0234">DNA repair</keyword>
<dbReference type="HOGENOM" id="CLU_001370_0_2_0"/>
<keyword evidence="11" id="KW-0267">Excision nuclease</keyword>
<dbReference type="GO" id="GO:0008270">
    <property type="term" value="F:zinc ion binding"/>
    <property type="evidence" value="ECO:0007669"/>
    <property type="project" value="UniProtKB-KW"/>
</dbReference>
<dbReference type="Proteomes" id="UP000030661">
    <property type="component" value="Unassembled WGS sequence"/>
</dbReference>
<dbReference type="GO" id="GO:0005737">
    <property type="term" value="C:cytoplasm"/>
    <property type="evidence" value="ECO:0007669"/>
    <property type="project" value="UniProtKB-SubCell"/>
</dbReference>
<keyword evidence="5" id="KW-0547">Nucleotide-binding</keyword>
<keyword evidence="19" id="KW-1185">Reference proteome</keyword>
<dbReference type="GO" id="GO:0009380">
    <property type="term" value="C:excinuclease repair complex"/>
    <property type="evidence" value="ECO:0007669"/>
    <property type="project" value="InterPro"/>
</dbReference>
<dbReference type="Gene3D" id="1.10.8.280">
    <property type="entry name" value="ABC transporter ATPase domain-like"/>
    <property type="match status" value="1"/>
</dbReference>
<evidence type="ECO:0000256" key="2">
    <source>
        <dbReference type="ARBA" id="ARBA00022490"/>
    </source>
</evidence>
<evidence type="ECO:0000256" key="1">
    <source>
        <dbReference type="ARBA" id="ARBA00004496"/>
    </source>
</evidence>
<evidence type="ECO:0000256" key="14">
    <source>
        <dbReference type="ARBA" id="ARBA00038000"/>
    </source>
</evidence>
<evidence type="ECO:0000256" key="4">
    <source>
        <dbReference type="ARBA" id="ARBA00022737"/>
    </source>
</evidence>
<name>A0A081BTU5_VECG1</name>
<comment type="similarity">
    <text evidence="14">Belongs to the ABC transporter superfamily. UvrA family.</text>
</comment>
<dbReference type="Gene3D" id="3.40.50.300">
    <property type="entry name" value="P-loop containing nucleotide triphosphate hydrolases"/>
    <property type="match status" value="3"/>
</dbReference>
<evidence type="ECO:0000256" key="5">
    <source>
        <dbReference type="ARBA" id="ARBA00022741"/>
    </source>
</evidence>
<dbReference type="GO" id="GO:0006289">
    <property type="term" value="P:nucleotide-excision repair"/>
    <property type="evidence" value="ECO:0007669"/>
    <property type="project" value="InterPro"/>
</dbReference>
<keyword evidence="8" id="KW-0863">Zinc-finger</keyword>
<keyword evidence="4" id="KW-0677">Repeat</keyword>
<protein>
    <recommendedName>
        <fullName evidence="15">UvrABC system protein A</fullName>
    </recommendedName>
    <alternativeName>
        <fullName evidence="16">Excinuclease ABC subunit A</fullName>
    </alternativeName>
</protein>
<keyword evidence="3" id="KW-0479">Metal-binding</keyword>
<feature type="domain" description="ABC transporter" evidence="17">
    <location>
        <begin position="639"/>
        <end position="967"/>
    </location>
</feature>
<keyword evidence="10" id="KW-0067">ATP-binding</keyword>
<evidence type="ECO:0000256" key="12">
    <source>
        <dbReference type="ARBA" id="ARBA00023125"/>
    </source>
</evidence>
<evidence type="ECO:0000256" key="9">
    <source>
        <dbReference type="ARBA" id="ARBA00022833"/>
    </source>
</evidence>
<dbReference type="Gene3D" id="1.20.1580.10">
    <property type="entry name" value="ABC transporter ATPase like domain"/>
    <property type="match status" value="2"/>
</dbReference>
<dbReference type="Pfam" id="PF17755">
    <property type="entry name" value="UvrA_DNA-bind"/>
    <property type="match status" value="1"/>
</dbReference>
<dbReference type="GO" id="GO:0003677">
    <property type="term" value="F:DNA binding"/>
    <property type="evidence" value="ECO:0007669"/>
    <property type="project" value="UniProtKB-KW"/>
</dbReference>
<dbReference type="GO" id="GO:0016887">
    <property type="term" value="F:ATP hydrolysis activity"/>
    <property type="evidence" value="ECO:0007669"/>
    <property type="project" value="InterPro"/>
</dbReference>
<evidence type="ECO:0000256" key="15">
    <source>
        <dbReference type="ARBA" id="ARBA00039316"/>
    </source>
</evidence>
<reference evidence="18" key="1">
    <citation type="journal article" date="2015" name="PeerJ">
        <title>First genomic representation of candidate bacterial phylum KSB3 points to enhanced environmental sensing as a trigger of wastewater bulking.</title>
        <authorList>
            <person name="Sekiguchi Y."/>
            <person name="Ohashi A."/>
            <person name="Parks D.H."/>
            <person name="Yamauchi T."/>
            <person name="Tyson G.W."/>
            <person name="Hugenholtz P."/>
        </authorList>
    </citation>
    <scope>NUCLEOTIDE SEQUENCE [LARGE SCALE GENOMIC DNA]</scope>
</reference>
<dbReference type="InterPro" id="IPR004602">
    <property type="entry name" value="UvrA"/>
</dbReference>
<dbReference type="InterPro" id="IPR041552">
    <property type="entry name" value="UvrA_DNA-bd"/>
</dbReference>
<evidence type="ECO:0000256" key="8">
    <source>
        <dbReference type="ARBA" id="ARBA00022771"/>
    </source>
</evidence>
<evidence type="ECO:0000313" key="19">
    <source>
        <dbReference type="Proteomes" id="UP000030661"/>
    </source>
</evidence>